<evidence type="ECO:0008006" key="4">
    <source>
        <dbReference type="Google" id="ProtNLM"/>
    </source>
</evidence>
<evidence type="ECO:0000313" key="3">
    <source>
        <dbReference type="Proteomes" id="UP000305948"/>
    </source>
</evidence>
<keyword evidence="1" id="KW-0732">Signal</keyword>
<proteinExistence type="predicted"/>
<reference evidence="2 3" key="1">
    <citation type="journal article" date="2019" name="Nat. Ecol. Evol.">
        <title>Megaphylogeny resolves global patterns of mushroom evolution.</title>
        <authorList>
            <person name="Varga T."/>
            <person name="Krizsan K."/>
            <person name="Foldi C."/>
            <person name="Dima B."/>
            <person name="Sanchez-Garcia M."/>
            <person name="Sanchez-Ramirez S."/>
            <person name="Szollosi G.J."/>
            <person name="Szarkandi J.G."/>
            <person name="Papp V."/>
            <person name="Albert L."/>
            <person name="Andreopoulos W."/>
            <person name="Angelini C."/>
            <person name="Antonin V."/>
            <person name="Barry K.W."/>
            <person name="Bougher N.L."/>
            <person name="Buchanan P."/>
            <person name="Buyck B."/>
            <person name="Bense V."/>
            <person name="Catcheside P."/>
            <person name="Chovatia M."/>
            <person name="Cooper J."/>
            <person name="Damon W."/>
            <person name="Desjardin D."/>
            <person name="Finy P."/>
            <person name="Geml J."/>
            <person name="Haridas S."/>
            <person name="Hughes K."/>
            <person name="Justo A."/>
            <person name="Karasinski D."/>
            <person name="Kautmanova I."/>
            <person name="Kiss B."/>
            <person name="Kocsube S."/>
            <person name="Kotiranta H."/>
            <person name="LaButti K.M."/>
            <person name="Lechner B.E."/>
            <person name="Liimatainen K."/>
            <person name="Lipzen A."/>
            <person name="Lukacs Z."/>
            <person name="Mihaltcheva S."/>
            <person name="Morgado L.N."/>
            <person name="Niskanen T."/>
            <person name="Noordeloos M.E."/>
            <person name="Ohm R.A."/>
            <person name="Ortiz-Santana B."/>
            <person name="Ovrebo C."/>
            <person name="Racz N."/>
            <person name="Riley R."/>
            <person name="Savchenko A."/>
            <person name="Shiryaev A."/>
            <person name="Soop K."/>
            <person name="Spirin V."/>
            <person name="Szebenyi C."/>
            <person name="Tomsovsky M."/>
            <person name="Tulloss R.E."/>
            <person name="Uehling J."/>
            <person name="Grigoriev I.V."/>
            <person name="Vagvolgyi C."/>
            <person name="Papp T."/>
            <person name="Martin F.M."/>
            <person name="Miettinen O."/>
            <person name="Hibbett D.S."/>
            <person name="Nagy L.G."/>
        </authorList>
    </citation>
    <scope>NUCLEOTIDE SEQUENCE [LARGE SCALE GENOMIC DNA]</scope>
    <source>
        <strain evidence="2 3">OMC1185</strain>
    </source>
</reference>
<accession>A0A5C3N5L8</accession>
<feature type="signal peptide" evidence="1">
    <location>
        <begin position="1"/>
        <end position="18"/>
    </location>
</feature>
<sequence>MLSFFCFACISMHHHAIAMDHAEHRSCRRSLQFGRWMLGESLVWCSIRLASSAPGHCIEVDRYASLRHVNARALQLISDTLRRETSQQRLRSSFRNEVVLGILRPSLPRYSLSTVAQTSVSITEIVLHCQ</sequence>
<gene>
    <name evidence="2" type="ORF">OE88DRAFT_1320435</name>
</gene>
<dbReference type="Proteomes" id="UP000305948">
    <property type="component" value="Unassembled WGS sequence"/>
</dbReference>
<feature type="chain" id="PRO_5023041087" description="Secreted protein" evidence="1">
    <location>
        <begin position="19"/>
        <end position="130"/>
    </location>
</feature>
<evidence type="ECO:0000313" key="2">
    <source>
        <dbReference type="EMBL" id="TFK52954.1"/>
    </source>
</evidence>
<protein>
    <recommendedName>
        <fullName evidence="4">Secreted protein</fullName>
    </recommendedName>
</protein>
<dbReference type="AlphaFoldDB" id="A0A5C3N5L8"/>
<name>A0A5C3N5L8_9AGAM</name>
<evidence type="ECO:0000256" key="1">
    <source>
        <dbReference type="SAM" id="SignalP"/>
    </source>
</evidence>
<dbReference type="EMBL" id="ML213508">
    <property type="protein sequence ID" value="TFK52954.1"/>
    <property type="molecule type" value="Genomic_DNA"/>
</dbReference>
<organism evidence="2 3">
    <name type="scientific">Heliocybe sulcata</name>
    <dbReference type="NCBI Taxonomy" id="5364"/>
    <lineage>
        <taxon>Eukaryota</taxon>
        <taxon>Fungi</taxon>
        <taxon>Dikarya</taxon>
        <taxon>Basidiomycota</taxon>
        <taxon>Agaricomycotina</taxon>
        <taxon>Agaricomycetes</taxon>
        <taxon>Gloeophyllales</taxon>
        <taxon>Gloeophyllaceae</taxon>
        <taxon>Heliocybe</taxon>
    </lineage>
</organism>
<keyword evidence="3" id="KW-1185">Reference proteome</keyword>